<dbReference type="Proteomes" id="UP001216674">
    <property type="component" value="Unassembled WGS sequence"/>
</dbReference>
<dbReference type="RefSeq" id="WP_276265736.1">
    <property type="nucleotide sequence ID" value="NZ_JARJLM010000302.1"/>
</dbReference>
<name>A0ABT6AQ91_9BURK</name>
<reference evidence="1 2" key="1">
    <citation type="submission" date="2023-03" db="EMBL/GenBank/DDBJ databases">
        <title>Draft assemblies of triclosan tolerant bacteria isolated from returned activated sludge.</title>
        <authorList>
            <person name="Van Hamelsveld S."/>
        </authorList>
    </citation>
    <scope>NUCLEOTIDE SEQUENCE [LARGE SCALE GENOMIC DNA]</scope>
    <source>
        <strain evidence="1 2">GW210010_S58</strain>
    </source>
</reference>
<protein>
    <recommendedName>
        <fullName evidence="3">Alpha/beta hydrolase</fullName>
    </recommendedName>
</protein>
<comment type="caution">
    <text evidence="1">The sequence shown here is derived from an EMBL/GenBank/DDBJ whole genome shotgun (WGS) entry which is preliminary data.</text>
</comment>
<evidence type="ECO:0000313" key="1">
    <source>
        <dbReference type="EMBL" id="MDF3834768.1"/>
    </source>
</evidence>
<organism evidence="1 2">
    <name type="scientific">Cupriavidus basilensis</name>
    <dbReference type="NCBI Taxonomy" id="68895"/>
    <lineage>
        <taxon>Bacteria</taxon>
        <taxon>Pseudomonadati</taxon>
        <taxon>Pseudomonadota</taxon>
        <taxon>Betaproteobacteria</taxon>
        <taxon>Burkholderiales</taxon>
        <taxon>Burkholderiaceae</taxon>
        <taxon>Cupriavidus</taxon>
    </lineage>
</organism>
<dbReference type="Gene3D" id="3.40.50.1820">
    <property type="entry name" value="alpha/beta hydrolase"/>
    <property type="match status" value="1"/>
</dbReference>
<dbReference type="EMBL" id="JARJLM010000302">
    <property type="protein sequence ID" value="MDF3834768.1"/>
    <property type="molecule type" value="Genomic_DNA"/>
</dbReference>
<evidence type="ECO:0000313" key="2">
    <source>
        <dbReference type="Proteomes" id="UP001216674"/>
    </source>
</evidence>
<accession>A0ABT6AQ91</accession>
<evidence type="ECO:0008006" key="3">
    <source>
        <dbReference type="Google" id="ProtNLM"/>
    </source>
</evidence>
<dbReference type="InterPro" id="IPR029058">
    <property type="entry name" value="AB_hydrolase_fold"/>
</dbReference>
<keyword evidence="2" id="KW-1185">Reference proteome</keyword>
<sequence length="45" mass="4973">MQIVDLPALGIRGNSHMAMMDRNADQVAELVQSWMDSKALMRAGL</sequence>
<gene>
    <name evidence="1" type="ORF">P3W85_17645</name>
</gene>
<proteinExistence type="predicted"/>